<organism evidence="1 2">
    <name type="scientific">Flavobacterium arundinis</name>
    <dbReference type="NCBI Taxonomy" id="3139143"/>
    <lineage>
        <taxon>Bacteria</taxon>
        <taxon>Pseudomonadati</taxon>
        <taxon>Bacteroidota</taxon>
        <taxon>Flavobacteriia</taxon>
        <taxon>Flavobacteriales</taxon>
        <taxon>Flavobacteriaceae</taxon>
        <taxon>Flavobacterium</taxon>
    </lineage>
</organism>
<evidence type="ECO:0000313" key="2">
    <source>
        <dbReference type="Proteomes" id="UP001464555"/>
    </source>
</evidence>
<dbReference type="Proteomes" id="UP001464555">
    <property type="component" value="Unassembled WGS sequence"/>
</dbReference>
<reference evidence="1 2" key="1">
    <citation type="submission" date="2024-04" db="EMBL/GenBank/DDBJ databases">
        <title>Flavobacterium sp. DGU11 16S ribosomal RNA gene Genome sequencing and assembly.</title>
        <authorList>
            <person name="Park S."/>
        </authorList>
    </citation>
    <scope>NUCLEOTIDE SEQUENCE [LARGE SCALE GENOMIC DNA]</scope>
    <source>
        <strain evidence="1 2">DGU11</strain>
    </source>
</reference>
<protein>
    <recommendedName>
        <fullName evidence="3">Beta-glucosidase/6-phospho-beta-glucosidase/beta-galactosidase</fullName>
    </recommendedName>
</protein>
<dbReference type="SUPFAM" id="SSF51445">
    <property type="entry name" value="(Trans)glycosidases"/>
    <property type="match status" value="1"/>
</dbReference>
<proteinExistence type="predicted"/>
<comment type="caution">
    <text evidence="1">The sequence shown here is derived from an EMBL/GenBank/DDBJ whole genome shotgun (WGS) entry which is preliminary data.</text>
</comment>
<dbReference type="RefSeq" id="WP_341697303.1">
    <property type="nucleotide sequence ID" value="NZ_JBBYHR010000006.1"/>
</dbReference>
<accession>A0ABU9HZ34</accession>
<dbReference type="Gene3D" id="3.20.20.80">
    <property type="entry name" value="Glycosidases"/>
    <property type="match status" value="1"/>
</dbReference>
<name>A0ABU9HZ34_9FLAO</name>
<evidence type="ECO:0008006" key="3">
    <source>
        <dbReference type="Google" id="ProtNLM"/>
    </source>
</evidence>
<dbReference type="EMBL" id="JBBYHR010000006">
    <property type="protein sequence ID" value="MEL1244988.1"/>
    <property type="molecule type" value="Genomic_DNA"/>
</dbReference>
<evidence type="ECO:0000313" key="1">
    <source>
        <dbReference type="EMBL" id="MEL1244988.1"/>
    </source>
</evidence>
<keyword evidence="2" id="KW-1185">Reference proteome</keyword>
<dbReference type="InterPro" id="IPR017853">
    <property type="entry name" value="GH"/>
</dbReference>
<sequence>MSLFKSFFMGGYECADHINRSGERVNLLKETEHDLRAAEDYRDLAGLGIHVAREGICWSAVEVAPYVFDFTEVGNRIRLADEAGIQVIWDLCHFGYPDGIYPTHPHFCQRFVALCNAFAGFYSQATDQPLFVVPINEISFLSWHSGDVRGTVPFAVNCGFDIKYHLCKAAIQGIQMLKSVLPECRIVHVEPLIRIHGSLFDAPEHIDNLNEHQFQAMDIIAGRMCPELGGSEEYLDILGFNYYWSSQWDHGIGTLPWPEDTKRRTRVADLLRMAYLRYSKPIFLSETGHFGIGRAEWIEEITEECIVALSEGIPLHGVCIYPVTDRPDWDDLTRYFDCGIYDLDLYKNRIADLPTVNAILRGQNAIARAIAYNTMALELDELSRDFDIVVDRYLK</sequence>
<gene>
    <name evidence="1" type="ORF">AAEO56_11990</name>
</gene>